<dbReference type="InterPro" id="IPR006143">
    <property type="entry name" value="RND_pump_MFP"/>
</dbReference>
<dbReference type="InterPro" id="IPR058792">
    <property type="entry name" value="Beta-barrel_RND_2"/>
</dbReference>
<dbReference type="Pfam" id="PF25876">
    <property type="entry name" value="HH_MFP_RND"/>
    <property type="match status" value="1"/>
</dbReference>
<evidence type="ECO:0000313" key="7">
    <source>
        <dbReference type="EMBL" id="EGV27718.1"/>
    </source>
</evidence>
<dbReference type="GO" id="GO:1990281">
    <property type="term" value="C:efflux pump complex"/>
    <property type="evidence" value="ECO:0007669"/>
    <property type="project" value="TreeGrafter"/>
</dbReference>
<evidence type="ECO:0000313" key="8">
    <source>
        <dbReference type="Proteomes" id="UP000004200"/>
    </source>
</evidence>
<comment type="caution">
    <text evidence="7">The sequence shown here is derived from an EMBL/GenBank/DDBJ whole genome shotgun (WGS) entry which is preliminary data.</text>
</comment>
<evidence type="ECO:0000259" key="5">
    <source>
        <dbReference type="Pfam" id="PF25954"/>
    </source>
</evidence>
<dbReference type="NCBIfam" id="TIGR01730">
    <property type="entry name" value="RND_mfp"/>
    <property type="match status" value="1"/>
</dbReference>
<name>G2E852_9GAMM</name>
<dbReference type="FunFam" id="2.40.30.170:FF:000010">
    <property type="entry name" value="Efflux RND transporter periplasmic adaptor subunit"/>
    <property type="match status" value="1"/>
</dbReference>
<dbReference type="AlphaFoldDB" id="G2E852"/>
<feature type="domain" description="Multidrug resistance protein MdtA-like alpha-helical hairpin" evidence="4">
    <location>
        <begin position="156"/>
        <end position="232"/>
    </location>
</feature>
<keyword evidence="8" id="KW-1185">Reference proteome</keyword>
<evidence type="ECO:0000256" key="2">
    <source>
        <dbReference type="SAM" id="MobiDB-lite"/>
    </source>
</evidence>
<accession>G2E852</accession>
<comment type="similarity">
    <text evidence="1">Belongs to the membrane fusion protein (MFP) (TC 8.A.1) family.</text>
</comment>
<feature type="domain" description="CusB-like beta-barrel" evidence="5">
    <location>
        <begin position="277"/>
        <end position="346"/>
    </location>
</feature>
<dbReference type="STRING" id="765913.ThidrDRAFT_4466"/>
<sequence>MHRRSKDCGIIGNGERPQPLMDQASNRANTQLDPDAVTRPSRKTLLFTLILIGGLGWMAWAVQQQLRETSPSRGDDATTRPIPVEVAAITHGPIEKQRTFTGTLEAHAEFVVAPKVSGRVEVLNVDLADEVSRRQVVAILDDAEYVQEAARAEADLAVAQASHLEAESLLKITERELERIEKLQSRGLSSESQLDTTRAEQLAKRALVSVTEARVASAQANLETARIRLGYTQVTADWRGGSERRMVAERFVDEGETVTANTALLRIVELDPITAVFSVTERDYADLKSGTQALIATDAYPNETFEGQIQRIAPVFRESTRQARVEIGVANPDRRLKPGMFARATLILDRHQDAIIVPEQALTRRDGLDGLFVIDADADKAVWRPVKPGIRQGDQVEVIGEGLEGRVVVLGQQQLRDGASVRIVERGTAP</sequence>
<dbReference type="Gene3D" id="2.40.30.170">
    <property type="match status" value="1"/>
</dbReference>
<organism evidence="7 8">
    <name type="scientific">Thiorhodococcus drewsii AZ1</name>
    <dbReference type="NCBI Taxonomy" id="765913"/>
    <lineage>
        <taxon>Bacteria</taxon>
        <taxon>Pseudomonadati</taxon>
        <taxon>Pseudomonadota</taxon>
        <taxon>Gammaproteobacteria</taxon>
        <taxon>Chromatiales</taxon>
        <taxon>Chromatiaceae</taxon>
        <taxon>Thiorhodococcus</taxon>
    </lineage>
</organism>
<dbReference type="Gene3D" id="2.40.420.20">
    <property type="match status" value="1"/>
</dbReference>
<gene>
    <name evidence="7" type="ORF">ThidrDRAFT_4466</name>
</gene>
<dbReference type="Proteomes" id="UP000004200">
    <property type="component" value="Unassembled WGS sequence"/>
</dbReference>
<keyword evidence="3" id="KW-0472">Membrane</keyword>
<dbReference type="eggNOG" id="COG0845">
    <property type="taxonomic scope" value="Bacteria"/>
</dbReference>
<dbReference type="PANTHER" id="PTHR30469">
    <property type="entry name" value="MULTIDRUG RESISTANCE PROTEIN MDTA"/>
    <property type="match status" value="1"/>
</dbReference>
<evidence type="ECO:0000259" key="4">
    <source>
        <dbReference type="Pfam" id="PF25876"/>
    </source>
</evidence>
<keyword evidence="3" id="KW-0812">Transmembrane</keyword>
<keyword evidence="3" id="KW-1133">Transmembrane helix</keyword>
<dbReference type="Gene3D" id="1.10.287.470">
    <property type="entry name" value="Helix hairpin bin"/>
    <property type="match status" value="1"/>
</dbReference>
<dbReference type="InterPro" id="IPR058624">
    <property type="entry name" value="MdtA-like_HH"/>
</dbReference>
<dbReference type="Gene3D" id="2.40.50.100">
    <property type="match status" value="1"/>
</dbReference>
<dbReference type="GO" id="GO:0015562">
    <property type="term" value="F:efflux transmembrane transporter activity"/>
    <property type="evidence" value="ECO:0007669"/>
    <property type="project" value="TreeGrafter"/>
</dbReference>
<dbReference type="Pfam" id="PF25967">
    <property type="entry name" value="RND-MFP_C"/>
    <property type="match status" value="1"/>
</dbReference>
<protein>
    <submittedName>
        <fullName evidence="7">Efflux transporter, RND family, MFP subunit</fullName>
    </submittedName>
</protein>
<proteinExistence type="inferred from homology"/>
<dbReference type="Pfam" id="PF25954">
    <property type="entry name" value="Beta-barrel_RND_2"/>
    <property type="match status" value="1"/>
</dbReference>
<dbReference type="EMBL" id="AFWT01000064">
    <property type="protein sequence ID" value="EGV27718.1"/>
    <property type="molecule type" value="Genomic_DNA"/>
</dbReference>
<feature type="transmembrane region" description="Helical" evidence="3">
    <location>
        <begin position="44"/>
        <end position="62"/>
    </location>
</feature>
<evidence type="ECO:0000256" key="3">
    <source>
        <dbReference type="SAM" id="Phobius"/>
    </source>
</evidence>
<evidence type="ECO:0000256" key="1">
    <source>
        <dbReference type="ARBA" id="ARBA00009477"/>
    </source>
</evidence>
<dbReference type="SUPFAM" id="SSF111369">
    <property type="entry name" value="HlyD-like secretion proteins"/>
    <property type="match status" value="1"/>
</dbReference>
<feature type="domain" description="Multidrug resistance protein MdtA-like C-terminal permuted SH3" evidence="6">
    <location>
        <begin position="353"/>
        <end position="410"/>
    </location>
</feature>
<evidence type="ECO:0000259" key="6">
    <source>
        <dbReference type="Pfam" id="PF25967"/>
    </source>
</evidence>
<feature type="region of interest" description="Disordered" evidence="2">
    <location>
        <begin position="1"/>
        <end position="21"/>
    </location>
</feature>
<reference evidence="7 8" key="1">
    <citation type="submission" date="2011-06" db="EMBL/GenBank/DDBJ databases">
        <title>The draft genome of Thiorhodococcus drewsii AZ1.</title>
        <authorList>
            <consortium name="US DOE Joint Genome Institute (JGI-PGF)"/>
            <person name="Lucas S."/>
            <person name="Han J."/>
            <person name="Lapidus A."/>
            <person name="Cheng J.-F."/>
            <person name="Goodwin L."/>
            <person name="Pitluck S."/>
            <person name="Peters L."/>
            <person name="Land M.L."/>
            <person name="Hauser L."/>
            <person name="Vogl K."/>
            <person name="Liu Z."/>
            <person name="Imhoff J."/>
            <person name="Thiel V."/>
            <person name="Frigaard N.-U."/>
            <person name="Bryant D.A."/>
            <person name="Woyke T.J."/>
        </authorList>
    </citation>
    <scope>NUCLEOTIDE SEQUENCE [LARGE SCALE GENOMIC DNA]</scope>
    <source>
        <strain evidence="7 8">AZ1</strain>
    </source>
</reference>
<dbReference type="InterPro" id="IPR058627">
    <property type="entry name" value="MdtA-like_C"/>
</dbReference>